<organism evidence="1 2">
    <name type="scientific">Ameca splendens</name>
    <dbReference type="NCBI Taxonomy" id="208324"/>
    <lineage>
        <taxon>Eukaryota</taxon>
        <taxon>Metazoa</taxon>
        <taxon>Chordata</taxon>
        <taxon>Craniata</taxon>
        <taxon>Vertebrata</taxon>
        <taxon>Euteleostomi</taxon>
        <taxon>Actinopterygii</taxon>
        <taxon>Neopterygii</taxon>
        <taxon>Teleostei</taxon>
        <taxon>Neoteleostei</taxon>
        <taxon>Acanthomorphata</taxon>
        <taxon>Ovalentaria</taxon>
        <taxon>Atherinomorphae</taxon>
        <taxon>Cyprinodontiformes</taxon>
        <taxon>Goodeidae</taxon>
        <taxon>Ameca</taxon>
    </lineage>
</organism>
<dbReference type="Proteomes" id="UP001469553">
    <property type="component" value="Unassembled WGS sequence"/>
</dbReference>
<name>A0ABV0ZWR7_9TELE</name>
<evidence type="ECO:0000313" key="2">
    <source>
        <dbReference type="Proteomes" id="UP001469553"/>
    </source>
</evidence>
<gene>
    <name evidence="1" type="ORF">AMECASPLE_011988</name>
</gene>
<keyword evidence="2" id="KW-1185">Reference proteome</keyword>
<reference evidence="1 2" key="1">
    <citation type="submission" date="2021-06" db="EMBL/GenBank/DDBJ databases">
        <authorList>
            <person name="Palmer J.M."/>
        </authorList>
    </citation>
    <scope>NUCLEOTIDE SEQUENCE [LARGE SCALE GENOMIC DNA]</scope>
    <source>
        <strain evidence="1 2">AS_MEX2019</strain>
        <tissue evidence="1">Muscle</tissue>
    </source>
</reference>
<comment type="caution">
    <text evidence="1">The sequence shown here is derived from an EMBL/GenBank/DDBJ whole genome shotgun (WGS) entry which is preliminary data.</text>
</comment>
<proteinExistence type="predicted"/>
<protein>
    <submittedName>
        <fullName evidence="1">Uncharacterized protein</fullName>
    </submittedName>
</protein>
<evidence type="ECO:0000313" key="1">
    <source>
        <dbReference type="EMBL" id="MEQ2310718.1"/>
    </source>
</evidence>
<accession>A0ABV0ZWR7</accession>
<dbReference type="EMBL" id="JAHRIP010075974">
    <property type="protein sequence ID" value="MEQ2310718.1"/>
    <property type="molecule type" value="Genomic_DNA"/>
</dbReference>
<sequence>MQSVARYFLFSSHRRASSGEVQASPRDGSLALYPRSSVRPRVLKGNDSHRSLSQLALKTGSQLQPIQLTQMFQLKCMYNMASKCHIASNHHQHCPSSFHCCILCLTPLQKW</sequence>